<proteinExistence type="predicted"/>
<dbReference type="Pfam" id="PF07332">
    <property type="entry name" value="Phage_holin_3_6"/>
    <property type="match status" value="1"/>
</dbReference>
<evidence type="ECO:0000313" key="4">
    <source>
        <dbReference type="Proteomes" id="UP000638648"/>
    </source>
</evidence>
<dbReference type="Proteomes" id="UP000638648">
    <property type="component" value="Unassembled WGS sequence"/>
</dbReference>
<dbReference type="RefSeq" id="WP_192750512.1">
    <property type="nucleotide sequence ID" value="NZ_BAABJL010000245.1"/>
</dbReference>
<dbReference type="AlphaFoldDB" id="A0A927MZW1"/>
<keyword evidence="2" id="KW-0472">Membrane</keyword>
<dbReference type="EMBL" id="JADBEM010000001">
    <property type="protein sequence ID" value="MBE1606372.1"/>
    <property type="molecule type" value="Genomic_DNA"/>
</dbReference>
<feature type="transmembrane region" description="Helical" evidence="2">
    <location>
        <begin position="68"/>
        <end position="87"/>
    </location>
</feature>
<evidence type="ECO:0000256" key="2">
    <source>
        <dbReference type="SAM" id="Phobius"/>
    </source>
</evidence>
<protein>
    <recommendedName>
        <fullName evidence="5">Holin-X, holin superfamily III</fullName>
    </recommendedName>
</protein>
<keyword evidence="4" id="KW-1185">Reference proteome</keyword>
<organism evidence="3 4">
    <name type="scientific">Actinopolymorpha pittospori</name>
    <dbReference type="NCBI Taxonomy" id="648752"/>
    <lineage>
        <taxon>Bacteria</taxon>
        <taxon>Bacillati</taxon>
        <taxon>Actinomycetota</taxon>
        <taxon>Actinomycetes</taxon>
        <taxon>Propionibacteriales</taxon>
        <taxon>Actinopolymorphaceae</taxon>
        <taxon>Actinopolymorpha</taxon>
    </lineage>
</organism>
<evidence type="ECO:0000256" key="1">
    <source>
        <dbReference type="SAM" id="MobiDB-lite"/>
    </source>
</evidence>
<comment type="caution">
    <text evidence="3">The sequence shown here is derived from an EMBL/GenBank/DDBJ whole genome shotgun (WGS) entry which is preliminary data.</text>
</comment>
<accession>A0A927MZW1</accession>
<keyword evidence="2" id="KW-1133">Transmembrane helix</keyword>
<evidence type="ECO:0000313" key="3">
    <source>
        <dbReference type="EMBL" id="MBE1606372.1"/>
    </source>
</evidence>
<name>A0A927MZW1_9ACTN</name>
<sequence length="156" mass="16174">MAAQDDTVPVPEAATSVPDERSIGQLVSDASRDLSALIRGEIELAKTELKESAAEAGKGAGMFGAAGFLAYVAFLMLSVAAAFGLVAAGLHPVLGFVIVGGVYLIVAAILALVGKRAMTKIRGPERTKRSIEETKAMLARGKTSGSDTGRELTRRT</sequence>
<reference evidence="3" key="1">
    <citation type="submission" date="2020-10" db="EMBL/GenBank/DDBJ databases">
        <title>Sequencing the genomes of 1000 actinobacteria strains.</title>
        <authorList>
            <person name="Klenk H.-P."/>
        </authorList>
    </citation>
    <scope>NUCLEOTIDE SEQUENCE</scope>
    <source>
        <strain evidence="3">DSM 45354</strain>
    </source>
</reference>
<keyword evidence="2" id="KW-0812">Transmembrane</keyword>
<dbReference type="InterPro" id="IPR009937">
    <property type="entry name" value="Phage_holin_3_6"/>
</dbReference>
<feature type="region of interest" description="Disordered" evidence="1">
    <location>
        <begin position="135"/>
        <end position="156"/>
    </location>
</feature>
<evidence type="ECO:0008006" key="5">
    <source>
        <dbReference type="Google" id="ProtNLM"/>
    </source>
</evidence>
<gene>
    <name evidence="3" type="ORF">HEB94_003220</name>
</gene>
<feature type="transmembrane region" description="Helical" evidence="2">
    <location>
        <begin position="93"/>
        <end position="113"/>
    </location>
</feature>